<proteinExistence type="predicted"/>
<feature type="compositionally biased region" description="Basic and acidic residues" evidence="1">
    <location>
        <begin position="300"/>
        <end position="311"/>
    </location>
</feature>
<evidence type="ECO:0000313" key="2">
    <source>
        <dbReference type="EMBL" id="QJT41344.1"/>
    </source>
</evidence>
<reference evidence="2 3" key="1">
    <citation type="submission" date="2019-03" db="EMBL/GenBank/DDBJ databases">
        <title>Novel transposon Tn6433 accelerates the dissemination of tet(E) in Aeromonas from aerobic biofilm under oxytetracycline stress.</title>
        <authorList>
            <person name="Shi Y."/>
            <person name="Tian Z."/>
            <person name="Zhang Y."/>
            <person name="Zhang H."/>
            <person name="Yang M."/>
        </authorList>
    </citation>
    <scope>NUCLEOTIDE SEQUENCE [LARGE SCALE GENOMIC DNA]</scope>
    <source>
        <strain evidence="2 3">R50-22</strain>
        <plasmid evidence="3">paeme5</plasmid>
    </source>
</reference>
<sequence>MLLIPFAIKTATGEVVSVDDVERGLRCGCHCPSCEARLVARKGEQYAHNFAHHAASKQDCSYAFETSIRLMLLAKRDMVETLHTPGHSIVFEGDIHRVAEGRSEIPVKYVPQTATQSAPAGLYQLVEQGDYQLAIHLPAAHDPDDWSPIWLGQFIAQHPKTGVLAVRYSQFRIHMLEESRPADLDTISWMLSILSQHADCLRWMYHPREESRRSKLQQLAEQKRLEEEALRLLEEQKREEQRQREAALRAARLKQQEIERQQRQVELEKLRARNAELLAAANAQNRISSPPERIPGLSYQRERAGRLDRSTMKPATPPSQPRVPLCKHCRLPMTGSGQDGFCSREFCSNARKHIAGTVLSQRRNENAQERPVPQPAAVREVRTVNPVITTPFEHEEEPRRVLDKCPKCGGEKGKGDLGWWCDECG</sequence>
<evidence type="ECO:0008006" key="4">
    <source>
        <dbReference type="Google" id="ProtNLM"/>
    </source>
</evidence>
<dbReference type="EMBL" id="CP038449">
    <property type="protein sequence ID" value="QJT41344.1"/>
    <property type="molecule type" value="Genomic_DNA"/>
</dbReference>
<evidence type="ECO:0000256" key="1">
    <source>
        <dbReference type="SAM" id="MobiDB-lite"/>
    </source>
</evidence>
<evidence type="ECO:0000313" key="3">
    <source>
        <dbReference type="Proteomes" id="UP000502657"/>
    </source>
</evidence>
<dbReference type="Proteomes" id="UP000502657">
    <property type="component" value="Plasmid pAeme5"/>
</dbReference>
<geneLocation type="plasmid" evidence="3">
    <name>paeme5</name>
</geneLocation>
<protein>
    <recommendedName>
        <fullName evidence="4">Competence protein CoiA-like family protein</fullName>
    </recommendedName>
</protein>
<organism evidence="2 3">
    <name type="scientific">Aeromonas media</name>
    <dbReference type="NCBI Taxonomy" id="651"/>
    <lineage>
        <taxon>Bacteria</taxon>
        <taxon>Pseudomonadati</taxon>
        <taxon>Pseudomonadota</taxon>
        <taxon>Gammaproteobacteria</taxon>
        <taxon>Aeromonadales</taxon>
        <taxon>Aeromonadaceae</taxon>
        <taxon>Aeromonas</taxon>
    </lineage>
</organism>
<accession>A0ABX6NY77</accession>
<keyword evidence="3" id="KW-1185">Reference proteome</keyword>
<gene>
    <name evidence="2" type="ORF">E4188_22885</name>
</gene>
<dbReference type="RefSeq" id="WP_171270101.1">
    <property type="nucleotide sequence ID" value="NZ_CP038446.1"/>
</dbReference>
<name>A0ABX6NY77_AERME</name>
<feature type="region of interest" description="Disordered" evidence="1">
    <location>
        <begin position="282"/>
        <end position="321"/>
    </location>
</feature>
<keyword evidence="2" id="KW-0614">Plasmid</keyword>